<organism evidence="1 2">
    <name type="scientific">Phialemonium atrogriseum</name>
    <dbReference type="NCBI Taxonomy" id="1093897"/>
    <lineage>
        <taxon>Eukaryota</taxon>
        <taxon>Fungi</taxon>
        <taxon>Dikarya</taxon>
        <taxon>Ascomycota</taxon>
        <taxon>Pezizomycotina</taxon>
        <taxon>Sordariomycetes</taxon>
        <taxon>Sordariomycetidae</taxon>
        <taxon>Cephalothecales</taxon>
        <taxon>Cephalothecaceae</taxon>
        <taxon>Phialemonium</taxon>
    </lineage>
</organism>
<dbReference type="GeneID" id="85306658"/>
<dbReference type="EMBL" id="MU839001">
    <property type="protein sequence ID" value="KAK1770030.1"/>
    <property type="molecule type" value="Genomic_DNA"/>
</dbReference>
<keyword evidence="2" id="KW-1185">Reference proteome</keyword>
<dbReference type="Gene3D" id="2.40.400.10">
    <property type="entry name" value="Acetoacetate decarboxylase-like"/>
    <property type="match status" value="1"/>
</dbReference>
<proteinExistence type="predicted"/>
<dbReference type="Proteomes" id="UP001244011">
    <property type="component" value="Unassembled WGS sequence"/>
</dbReference>
<name>A0AAJ0C4J4_9PEZI</name>
<comment type="caution">
    <text evidence="1">The sequence shown here is derived from an EMBL/GenBank/DDBJ whole genome shotgun (WGS) entry which is preliminary data.</text>
</comment>
<reference evidence="1" key="1">
    <citation type="submission" date="2023-06" db="EMBL/GenBank/DDBJ databases">
        <title>Genome-scale phylogeny and comparative genomics of the fungal order Sordariales.</title>
        <authorList>
            <consortium name="Lawrence Berkeley National Laboratory"/>
            <person name="Hensen N."/>
            <person name="Bonometti L."/>
            <person name="Westerberg I."/>
            <person name="Brannstrom I.O."/>
            <person name="Guillou S."/>
            <person name="Cros-Aarteil S."/>
            <person name="Calhoun S."/>
            <person name="Haridas S."/>
            <person name="Kuo A."/>
            <person name="Mondo S."/>
            <person name="Pangilinan J."/>
            <person name="Riley R."/>
            <person name="Labutti K."/>
            <person name="Andreopoulos B."/>
            <person name="Lipzen A."/>
            <person name="Chen C."/>
            <person name="Yanf M."/>
            <person name="Daum C."/>
            <person name="Ng V."/>
            <person name="Clum A."/>
            <person name="Steindorff A."/>
            <person name="Ohm R."/>
            <person name="Martin F."/>
            <person name="Silar P."/>
            <person name="Natvig D."/>
            <person name="Lalanne C."/>
            <person name="Gautier V."/>
            <person name="Ament-Velasquez S.L."/>
            <person name="Kruys A."/>
            <person name="Hutchinson M.I."/>
            <person name="Powell A.J."/>
            <person name="Barry K."/>
            <person name="Miller A.N."/>
            <person name="Grigoriev I.V."/>
            <person name="Debuchy R."/>
            <person name="Gladieux P."/>
            <person name="Thoren M.H."/>
            <person name="Johannesson H."/>
        </authorList>
    </citation>
    <scope>NUCLEOTIDE SEQUENCE</scope>
    <source>
        <strain evidence="1">8032-3</strain>
    </source>
</reference>
<evidence type="ECO:0000313" key="2">
    <source>
        <dbReference type="Proteomes" id="UP001244011"/>
    </source>
</evidence>
<dbReference type="AlphaFoldDB" id="A0AAJ0C4J4"/>
<sequence length="289" mass="33084">MDSTTQITEAPPPWDCKATVYVLYFVASKPASGELPEIAYSPLERASPFASPQFGRALGGLSTIQLVRYSRTPVGPYDEMLLVPGKFEYPVDDKGKKRRAERALRLTRIYVSQKDTCWNGRKNWNIPKHLARFEWTDLPDGSTHVEVFPHDTATPYDKFERKPSDRPFFRATFQPMRYTPYFPMSTKLYEWLGIRISMVQPPLPEGESSQGELAGTTRWCKVVPYQYSKRSCVGWADMRQADEGGEEGSNRGHENFWPGLGRWVPALKMEDADVRFGDGEFWDTPQSLH</sequence>
<dbReference type="SUPFAM" id="SSF160104">
    <property type="entry name" value="Acetoacetate decarboxylase-like"/>
    <property type="match status" value="1"/>
</dbReference>
<dbReference type="InterPro" id="IPR023375">
    <property type="entry name" value="ADC_dom_sf"/>
</dbReference>
<accession>A0AAJ0C4J4</accession>
<evidence type="ECO:0000313" key="1">
    <source>
        <dbReference type="EMBL" id="KAK1770030.1"/>
    </source>
</evidence>
<protein>
    <submittedName>
        <fullName evidence="1">Uncharacterized protein</fullName>
    </submittedName>
</protein>
<dbReference type="RefSeq" id="XP_060286243.1">
    <property type="nucleotide sequence ID" value="XM_060423471.1"/>
</dbReference>
<dbReference type="PANTHER" id="PTHR40518">
    <property type="entry name" value="ACETOACETATE DECARBOXYLASE"/>
    <property type="match status" value="1"/>
</dbReference>
<gene>
    <name evidence="1" type="ORF">QBC33DRAFT_310222</name>
</gene>
<dbReference type="PANTHER" id="PTHR40518:SF1">
    <property type="entry name" value="ACETOACETATE DECARBOXYLASE"/>
    <property type="match status" value="1"/>
</dbReference>